<evidence type="ECO:0000256" key="2">
    <source>
        <dbReference type="ARBA" id="ARBA00022448"/>
    </source>
</evidence>
<dbReference type="GO" id="GO:0004674">
    <property type="term" value="F:protein serine/threonine kinase activity"/>
    <property type="evidence" value="ECO:0007669"/>
    <property type="project" value="UniProtKB-KW"/>
</dbReference>
<evidence type="ECO:0000313" key="9">
    <source>
        <dbReference type="EMBL" id="KPM77272.1"/>
    </source>
</evidence>
<protein>
    <submittedName>
        <fullName evidence="9">Serine/threonine protein kinase</fullName>
    </submittedName>
</protein>
<dbReference type="GO" id="GO:0003333">
    <property type="term" value="P:amino acid transmembrane transport"/>
    <property type="evidence" value="ECO:0007669"/>
    <property type="project" value="InterPro"/>
</dbReference>
<feature type="transmembrane region" description="Helical" evidence="8">
    <location>
        <begin position="52"/>
        <end position="70"/>
    </location>
</feature>
<evidence type="ECO:0000256" key="7">
    <source>
        <dbReference type="ARBA" id="ARBA00023136"/>
    </source>
</evidence>
<feature type="transmembrane region" description="Helical" evidence="8">
    <location>
        <begin position="296"/>
        <end position="318"/>
    </location>
</feature>
<keyword evidence="4" id="KW-0997">Cell inner membrane</keyword>
<dbReference type="Pfam" id="PF03222">
    <property type="entry name" value="Trp_Tyr_perm"/>
    <property type="match status" value="1"/>
</dbReference>
<keyword evidence="2" id="KW-0813">Transport</keyword>
<sequence>MNTHQDAMPYDASTTSSNSKWNLHDTQWVLSLFGTAVGAGILFLPINIGIGGFWPLIIMACLAFPMTYLAHRGLARFVLSSKQPKADFTDVVEEHFGINAGRLISLLYFLSIFPILLIYGVGLTNTVDSFIVNQLGMESPPRVLLSGVLVGGMISLMLGGEALMLRAFAILVYPLVAILFFLSIYLIPSWQMPDVSVPEFSGFMKTLWLSIPIIVFSFSHAAAISSFVHVQRAHYGNYAKMKSEAILKRTSLLLIVFVLLFVFSCVLSLSTEQMVQAKADNVSILSFLANITDNSFIATLGPLVAFIAITSSFLGHFLGARESFNGLVSKQAHMNPKLVDKIGTVIMFFAIWYCSVINPSILDMMDQLSGPIIAMILFIMPMIAVYKVPSLHKYRNRLSTLFVLTVGSLAVFALIYSMIIK</sequence>
<organism evidence="9 10">
    <name type="scientific">Pseudoalteromonas lipolytica</name>
    <dbReference type="NCBI Taxonomy" id="570156"/>
    <lineage>
        <taxon>Bacteria</taxon>
        <taxon>Pseudomonadati</taxon>
        <taxon>Pseudomonadota</taxon>
        <taxon>Gammaproteobacteria</taxon>
        <taxon>Alteromonadales</taxon>
        <taxon>Pseudoalteromonadaceae</taxon>
        <taxon>Pseudoalteromonas</taxon>
    </lineage>
</organism>
<feature type="transmembrane region" description="Helical" evidence="8">
    <location>
        <begin position="207"/>
        <end position="230"/>
    </location>
</feature>
<reference evidence="9 10" key="1">
    <citation type="submission" date="2015-09" db="EMBL/GenBank/DDBJ databases">
        <title>Draft Genome Sequence of Pseudoalteromonas lipolytica UCD-48B.</title>
        <authorList>
            <person name="Krusor M."/>
            <person name="Coil D.A."/>
            <person name="Lang J.M."/>
            <person name="Eisen J.A."/>
            <person name="Alexiev A."/>
        </authorList>
    </citation>
    <scope>NUCLEOTIDE SEQUENCE [LARGE SCALE GENOMIC DNA]</scope>
    <source>
        <strain evidence="9 10">UCD-48B</strain>
    </source>
</reference>
<dbReference type="PANTHER" id="PTHR35334">
    <property type="entry name" value="SERINE TRANSPORTER"/>
    <property type="match status" value="1"/>
</dbReference>
<dbReference type="RefSeq" id="WP_054554815.1">
    <property type="nucleotide sequence ID" value="NZ_LJTC01000019.1"/>
</dbReference>
<evidence type="ECO:0000256" key="3">
    <source>
        <dbReference type="ARBA" id="ARBA00022475"/>
    </source>
</evidence>
<dbReference type="AlphaFoldDB" id="A0A0N8HI47"/>
<feature type="transmembrane region" description="Helical" evidence="8">
    <location>
        <begin position="338"/>
        <end position="362"/>
    </location>
</feature>
<evidence type="ECO:0000256" key="4">
    <source>
        <dbReference type="ARBA" id="ARBA00022519"/>
    </source>
</evidence>
<keyword evidence="3" id="KW-1003">Cell membrane</keyword>
<keyword evidence="9" id="KW-0418">Kinase</keyword>
<name>A0A0N8HI47_9GAMM</name>
<feature type="transmembrane region" description="Helical" evidence="8">
    <location>
        <begin position="28"/>
        <end position="46"/>
    </location>
</feature>
<dbReference type="InterPro" id="IPR018227">
    <property type="entry name" value="Amino_acid_transport_2"/>
</dbReference>
<dbReference type="PANTHER" id="PTHR35334:SF2">
    <property type="entry name" value="SERINE TRANSPORTER SDAC"/>
    <property type="match status" value="1"/>
</dbReference>
<dbReference type="EMBL" id="LJTC01000019">
    <property type="protein sequence ID" value="KPM77272.1"/>
    <property type="molecule type" value="Genomic_DNA"/>
</dbReference>
<keyword evidence="5 8" id="KW-0812">Transmembrane</keyword>
<proteinExistence type="predicted"/>
<keyword evidence="9" id="KW-0723">Serine/threonine-protein kinase</keyword>
<evidence type="ECO:0000256" key="8">
    <source>
        <dbReference type="SAM" id="Phobius"/>
    </source>
</evidence>
<feature type="transmembrane region" description="Helical" evidence="8">
    <location>
        <begin position="368"/>
        <end position="386"/>
    </location>
</feature>
<feature type="transmembrane region" description="Helical" evidence="8">
    <location>
        <begin position="103"/>
        <end position="123"/>
    </location>
</feature>
<keyword evidence="6 8" id="KW-1133">Transmembrane helix</keyword>
<dbReference type="PATRIC" id="fig|570156.3.peg.1980"/>
<feature type="transmembrane region" description="Helical" evidence="8">
    <location>
        <begin position="251"/>
        <end position="270"/>
    </location>
</feature>
<evidence type="ECO:0000313" key="10">
    <source>
        <dbReference type="Proteomes" id="UP000050378"/>
    </source>
</evidence>
<evidence type="ECO:0000256" key="5">
    <source>
        <dbReference type="ARBA" id="ARBA00022692"/>
    </source>
</evidence>
<keyword evidence="9" id="KW-0808">Transferase</keyword>
<keyword evidence="7 8" id="KW-0472">Membrane</keyword>
<evidence type="ECO:0000256" key="6">
    <source>
        <dbReference type="ARBA" id="ARBA00022989"/>
    </source>
</evidence>
<feature type="transmembrane region" description="Helical" evidence="8">
    <location>
        <begin position="167"/>
        <end position="187"/>
    </location>
</feature>
<gene>
    <name evidence="9" type="ORF">AOG27_20280</name>
</gene>
<dbReference type="Proteomes" id="UP000050378">
    <property type="component" value="Unassembled WGS sequence"/>
</dbReference>
<dbReference type="OrthoDB" id="1627372at2"/>
<dbReference type="STRING" id="570156.AOG27_20280"/>
<feature type="transmembrane region" description="Helical" evidence="8">
    <location>
        <begin position="143"/>
        <end position="160"/>
    </location>
</feature>
<comment type="subcellular location">
    <subcellularLocation>
        <location evidence="1">Cell inner membrane</location>
        <topology evidence="1">Multi-pass membrane protein</topology>
    </subcellularLocation>
</comment>
<comment type="caution">
    <text evidence="9">The sequence shown here is derived from an EMBL/GenBank/DDBJ whole genome shotgun (WGS) entry which is preliminary data.</text>
</comment>
<dbReference type="GO" id="GO:0005886">
    <property type="term" value="C:plasma membrane"/>
    <property type="evidence" value="ECO:0007669"/>
    <property type="project" value="UniProtKB-SubCell"/>
</dbReference>
<accession>A0A0N8HI47</accession>
<evidence type="ECO:0000256" key="1">
    <source>
        <dbReference type="ARBA" id="ARBA00004429"/>
    </source>
</evidence>
<feature type="transmembrane region" description="Helical" evidence="8">
    <location>
        <begin position="398"/>
        <end position="419"/>
    </location>
</feature>